<keyword evidence="3" id="KW-1185">Reference proteome</keyword>
<dbReference type="Proteomes" id="UP000632195">
    <property type="component" value="Unassembled WGS sequence"/>
</dbReference>
<name>A0AA37BR75_9ARCH</name>
<keyword evidence="1" id="KW-0472">Membrane</keyword>
<protein>
    <submittedName>
        <fullName evidence="2">Uncharacterized protein</fullName>
    </submittedName>
</protein>
<accession>A0AA37BR75</accession>
<proteinExistence type="predicted"/>
<keyword evidence="1" id="KW-1133">Transmembrane helix</keyword>
<feature type="transmembrane region" description="Helical" evidence="1">
    <location>
        <begin position="15"/>
        <end position="35"/>
    </location>
</feature>
<sequence>MEPIRNNHPNNRRTLLRIAVSVIAVIAVVVAVLAATGQFSSRTVNVMAVNVAVMDNNTSQQIYSAHIPWNFRTYYGGSTITIRTVIEDTLSVPINVTEVSSATPGFSVPGYVLSSTTSVIGPGKGVDMAIGVRLPDRNFAGVLDITVYVNQV</sequence>
<evidence type="ECO:0000313" key="3">
    <source>
        <dbReference type="Proteomes" id="UP000632195"/>
    </source>
</evidence>
<dbReference type="RefSeq" id="WP_188680682.1">
    <property type="nucleotide sequence ID" value="NZ_BMNY01000001.1"/>
</dbReference>
<organism evidence="2 3">
    <name type="scientific">Thermogymnomonas acidicola</name>
    <dbReference type="NCBI Taxonomy" id="399579"/>
    <lineage>
        <taxon>Archaea</taxon>
        <taxon>Methanobacteriati</taxon>
        <taxon>Thermoplasmatota</taxon>
        <taxon>Thermoplasmata</taxon>
        <taxon>Thermoplasmatales</taxon>
        <taxon>Thermogymnomonas</taxon>
    </lineage>
</organism>
<keyword evidence="1" id="KW-0812">Transmembrane</keyword>
<evidence type="ECO:0000313" key="2">
    <source>
        <dbReference type="EMBL" id="GGM73252.1"/>
    </source>
</evidence>
<dbReference type="AlphaFoldDB" id="A0AA37BR75"/>
<dbReference type="EMBL" id="BMNY01000001">
    <property type="protein sequence ID" value="GGM73252.1"/>
    <property type="molecule type" value="Genomic_DNA"/>
</dbReference>
<reference evidence="2" key="1">
    <citation type="journal article" date="2014" name="Int. J. Syst. Evol. Microbiol.">
        <title>Complete genome sequence of Corynebacterium casei LMG S-19264T (=DSM 44701T), isolated from a smear-ripened cheese.</title>
        <authorList>
            <consortium name="US DOE Joint Genome Institute (JGI-PGF)"/>
            <person name="Walter F."/>
            <person name="Albersmeier A."/>
            <person name="Kalinowski J."/>
            <person name="Ruckert C."/>
        </authorList>
    </citation>
    <scope>NUCLEOTIDE SEQUENCE</scope>
    <source>
        <strain evidence="2">JCM 13583</strain>
    </source>
</reference>
<reference evidence="2" key="2">
    <citation type="submission" date="2022-09" db="EMBL/GenBank/DDBJ databases">
        <authorList>
            <person name="Sun Q."/>
            <person name="Ohkuma M."/>
        </authorList>
    </citation>
    <scope>NUCLEOTIDE SEQUENCE</scope>
    <source>
        <strain evidence="2">JCM 13583</strain>
    </source>
</reference>
<gene>
    <name evidence="2" type="ORF">GCM10007108_09050</name>
</gene>
<comment type="caution">
    <text evidence="2">The sequence shown here is derived from an EMBL/GenBank/DDBJ whole genome shotgun (WGS) entry which is preliminary data.</text>
</comment>
<evidence type="ECO:0000256" key="1">
    <source>
        <dbReference type="SAM" id="Phobius"/>
    </source>
</evidence>